<feature type="domain" description="Xylose isomerase-like TIM barrel" evidence="1">
    <location>
        <begin position="81"/>
        <end position="290"/>
    </location>
</feature>
<keyword evidence="3" id="KW-1185">Reference proteome</keyword>
<gene>
    <name evidence="2" type="ORF">GCM10009098_32250</name>
</gene>
<protein>
    <submittedName>
        <fullName evidence="2">Sugar phosphate isomerase/epimerase family protein</fullName>
    </submittedName>
</protein>
<accession>A0ABN1E9V7</accession>
<dbReference type="EMBL" id="BAAAEO010000005">
    <property type="protein sequence ID" value="GAA0561700.1"/>
    <property type="molecule type" value="Genomic_DNA"/>
</dbReference>
<sequence length="300" mass="33138">MYSTDIKRRQFLRLAAAAGLTCQLPLSWQLLASESSEPKISLAQWSLHRQLRAGQLKVLDFAVKTRRDFQLGAVEYVNQFFADKAKDQPFLRQLKQRADDSGVRSLLIMVDAEGDLAAIDQKQRQQAVENHYKWVEAAAFLGCHAIRVSIADHATTDAEKMQQAAVQGLQQLAAFAKPFGISIIVENHMGHSMHASWLATVLQQAGNAGSLPDFGNFSGDKYQGMQLLLPYAKGVSAKSYAFDASGAETSIDYRRMWQLIQVSGYQGYIGIEYEGQNADEDAGIRATRDLLLAVASHAGR</sequence>
<dbReference type="InterPro" id="IPR006311">
    <property type="entry name" value="TAT_signal"/>
</dbReference>
<dbReference type="InterPro" id="IPR013022">
    <property type="entry name" value="Xyl_isomerase-like_TIM-brl"/>
</dbReference>
<dbReference type="Proteomes" id="UP001501169">
    <property type="component" value="Unassembled WGS sequence"/>
</dbReference>
<dbReference type="RefSeq" id="WP_226767884.1">
    <property type="nucleotide sequence ID" value="NZ_BAAAEO010000005.1"/>
</dbReference>
<dbReference type="GO" id="GO:0016853">
    <property type="term" value="F:isomerase activity"/>
    <property type="evidence" value="ECO:0007669"/>
    <property type="project" value="UniProtKB-KW"/>
</dbReference>
<dbReference type="PANTHER" id="PTHR12110:SF53">
    <property type="entry name" value="BLR5974 PROTEIN"/>
    <property type="match status" value="1"/>
</dbReference>
<dbReference type="Pfam" id="PF01261">
    <property type="entry name" value="AP_endonuc_2"/>
    <property type="match status" value="1"/>
</dbReference>
<evidence type="ECO:0000313" key="3">
    <source>
        <dbReference type="Proteomes" id="UP001501169"/>
    </source>
</evidence>
<dbReference type="Gene3D" id="3.20.20.150">
    <property type="entry name" value="Divalent-metal-dependent TIM barrel enzymes"/>
    <property type="match status" value="1"/>
</dbReference>
<dbReference type="PANTHER" id="PTHR12110">
    <property type="entry name" value="HYDROXYPYRUVATE ISOMERASE"/>
    <property type="match status" value="1"/>
</dbReference>
<organism evidence="2 3">
    <name type="scientific">Rheinheimera aquimaris</name>
    <dbReference type="NCBI Taxonomy" id="412437"/>
    <lineage>
        <taxon>Bacteria</taxon>
        <taxon>Pseudomonadati</taxon>
        <taxon>Pseudomonadota</taxon>
        <taxon>Gammaproteobacteria</taxon>
        <taxon>Chromatiales</taxon>
        <taxon>Chromatiaceae</taxon>
        <taxon>Rheinheimera</taxon>
    </lineage>
</organism>
<dbReference type="SUPFAM" id="SSF51658">
    <property type="entry name" value="Xylose isomerase-like"/>
    <property type="match status" value="1"/>
</dbReference>
<dbReference type="PROSITE" id="PS51318">
    <property type="entry name" value="TAT"/>
    <property type="match status" value="1"/>
</dbReference>
<proteinExistence type="predicted"/>
<comment type="caution">
    <text evidence="2">The sequence shown here is derived from an EMBL/GenBank/DDBJ whole genome shotgun (WGS) entry which is preliminary data.</text>
</comment>
<evidence type="ECO:0000259" key="1">
    <source>
        <dbReference type="Pfam" id="PF01261"/>
    </source>
</evidence>
<keyword evidence="2" id="KW-0413">Isomerase</keyword>
<dbReference type="InterPro" id="IPR050312">
    <property type="entry name" value="IolE/XylAMocC-like"/>
</dbReference>
<name>A0ABN1E9V7_9GAMM</name>
<reference evidence="2 3" key="1">
    <citation type="journal article" date="2019" name="Int. J. Syst. Evol. Microbiol.">
        <title>The Global Catalogue of Microorganisms (GCM) 10K type strain sequencing project: providing services to taxonomists for standard genome sequencing and annotation.</title>
        <authorList>
            <consortium name="The Broad Institute Genomics Platform"/>
            <consortium name="The Broad Institute Genome Sequencing Center for Infectious Disease"/>
            <person name="Wu L."/>
            <person name="Ma J."/>
        </authorList>
    </citation>
    <scope>NUCLEOTIDE SEQUENCE [LARGE SCALE GENOMIC DNA]</scope>
    <source>
        <strain evidence="2 3">JCM 14331</strain>
    </source>
</reference>
<evidence type="ECO:0000313" key="2">
    <source>
        <dbReference type="EMBL" id="GAA0561700.1"/>
    </source>
</evidence>
<dbReference type="InterPro" id="IPR036237">
    <property type="entry name" value="Xyl_isomerase-like_sf"/>
</dbReference>